<evidence type="ECO:0000313" key="5">
    <source>
        <dbReference type="Proteomes" id="UP001327560"/>
    </source>
</evidence>
<name>A0AAQ3KK71_9LILI</name>
<evidence type="ECO:0000256" key="2">
    <source>
        <dbReference type="ARBA" id="ARBA00022842"/>
    </source>
</evidence>
<evidence type="ECO:0000256" key="1">
    <source>
        <dbReference type="ARBA" id="ARBA00022723"/>
    </source>
</evidence>
<keyword evidence="5" id="KW-1185">Reference proteome</keyword>
<dbReference type="GO" id="GO:0016787">
    <property type="term" value="F:hydrolase activity"/>
    <property type="evidence" value="ECO:0007669"/>
    <property type="project" value="UniProtKB-KW"/>
</dbReference>
<dbReference type="InterPro" id="IPR051600">
    <property type="entry name" value="Beta-PGM-like"/>
</dbReference>
<keyword evidence="1" id="KW-0479">Metal-binding</keyword>
<gene>
    <name evidence="4" type="ORF">Cni_G15873</name>
</gene>
<proteinExistence type="predicted"/>
<dbReference type="GO" id="GO:0046872">
    <property type="term" value="F:metal ion binding"/>
    <property type="evidence" value="ECO:0007669"/>
    <property type="project" value="UniProtKB-KW"/>
</dbReference>
<dbReference type="Gene3D" id="3.40.50.1000">
    <property type="entry name" value="HAD superfamily/HAD-like"/>
    <property type="match status" value="1"/>
</dbReference>
<sequence>MPCLLSLPNQHHSCHLSSILEPTKRSLRLAIAKAEQNSIDFGSVSENMPISSISNSVERKDQRQAQRRYREFLVPQLGSQESHEQLRPIDGLHKLCQWVTNAPGANAELIILNDFFQFVVIDSASGIKAGVAAGMPVIGLAIRNPNQILIEAGATFLIKNFEDPKLWETLEILEE</sequence>
<keyword evidence="2" id="KW-0460">Magnesium</keyword>
<keyword evidence="3" id="KW-0119">Carbohydrate metabolism</keyword>
<reference evidence="4 5" key="1">
    <citation type="submission" date="2023-10" db="EMBL/GenBank/DDBJ databases">
        <title>Chromosome-scale genome assembly provides insights into flower coloration mechanisms of Canna indica.</title>
        <authorList>
            <person name="Li C."/>
        </authorList>
    </citation>
    <scope>NUCLEOTIDE SEQUENCE [LARGE SCALE GENOMIC DNA]</scope>
    <source>
        <tissue evidence="4">Flower</tissue>
    </source>
</reference>
<dbReference type="EMBL" id="CP136894">
    <property type="protein sequence ID" value="WOL07136.1"/>
    <property type="molecule type" value="Genomic_DNA"/>
</dbReference>
<evidence type="ECO:0000313" key="4">
    <source>
        <dbReference type="EMBL" id="WOL07136.1"/>
    </source>
</evidence>
<organism evidence="4 5">
    <name type="scientific">Canna indica</name>
    <name type="common">Indian-shot</name>
    <dbReference type="NCBI Taxonomy" id="4628"/>
    <lineage>
        <taxon>Eukaryota</taxon>
        <taxon>Viridiplantae</taxon>
        <taxon>Streptophyta</taxon>
        <taxon>Embryophyta</taxon>
        <taxon>Tracheophyta</taxon>
        <taxon>Spermatophyta</taxon>
        <taxon>Magnoliopsida</taxon>
        <taxon>Liliopsida</taxon>
        <taxon>Zingiberales</taxon>
        <taxon>Cannaceae</taxon>
        <taxon>Canna</taxon>
    </lineage>
</organism>
<keyword evidence="4" id="KW-0378">Hydrolase</keyword>
<accession>A0AAQ3KK71</accession>
<dbReference type="PANTHER" id="PTHR46193">
    <property type="entry name" value="6-PHOSPHOGLUCONATE PHOSPHATASE"/>
    <property type="match status" value="1"/>
</dbReference>
<protein>
    <submittedName>
        <fullName evidence="4">Haloacid dehalogenase-like hydrolase domain-containing protein Sgpp isoform X1</fullName>
    </submittedName>
</protein>
<dbReference type="PANTHER" id="PTHR46193:SF18">
    <property type="entry name" value="HEXITOL PHOSPHATASE B"/>
    <property type="match status" value="1"/>
</dbReference>
<dbReference type="Proteomes" id="UP001327560">
    <property type="component" value="Chromosome 5"/>
</dbReference>
<dbReference type="InterPro" id="IPR023214">
    <property type="entry name" value="HAD_sf"/>
</dbReference>
<evidence type="ECO:0000256" key="3">
    <source>
        <dbReference type="ARBA" id="ARBA00023277"/>
    </source>
</evidence>
<dbReference type="SUPFAM" id="SSF56784">
    <property type="entry name" value="HAD-like"/>
    <property type="match status" value="1"/>
</dbReference>
<dbReference type="InterPro" id="IPR036412">
    <property type="entry name" value="HAD-like_sf"/>
</dbReference>
<dbReference type="AlphaFoldDB" id="A0AAQ3KK71"/>